<evidence type="ECO:0000313" key="2">
    <source>
        <dbReference type="EMBL" id="RNL90620.1"/>
    </source>
</evidence>
<sequence length="67" mass="7800">MDSEKRKFRIGNVYSGQRSETQYAENGHTKALPGRQNRHDAKKLADLVNRVAFYYLLDNKTRVSLRS</sequence>
<protein>
    <submittedName>
        <fullName evidence="2">Uncharacterized protein</fullName>
    </submittedName>
</protein>
<feature type="region of interest" description="Disordered" evidence="1">
    <location>
        <begin position="19"/>
        <end position="38"/>
    </location>
</feature>
<organism evidence="2 3">
    <name type="scientific">Sinomicrobium pectinilyticum</name>
    <dbReference type="NCBI Taxonomy" id="1084421"/>
    <lineage>
        <taxon>Bacteria</taxon>
        <taxon>Pseudomonadati</taxon>
        <taxon>Bacteroidota</taxon>
        <taxon>Flavobacteriia</taxon>
        <taxon>Flavobacteriales</taxon>
        <taxon>Flavobacteriaceae</taxon>
        <taxon>Sinomicrobium</taxon>
    </lineage>
</organism>
<reference evidence="2 3" key="1">
    <citation type="submission" date="2018-10" db="EMBL/GenBank/DDBJ databases">
        <title>Sinomicrobium pectinilyticum sp. nov., a pectinase-producing bacterium isolated from alkaline and saline soil, and emended description of the genus Sinomicrobium.</title>
        <authorList>
            <person name="Cheng B."/>
            <person name="Li C."/>
            <person name="Lai Q."/>
            <person name="Du M."/>
            <person name="Shao Z."/>
            <person name="Xu P."/>
            <person name="Yang C."/>
        </authorList>
    </citation>
    <scope>NUCLEOTIDE SEQUENCE [LARGE SCALE GENOMIC DNA]</scope>
    <source>
        <strain evidence="2 3">5DNS001</strain>
    </source>
</reference>
<evidence type="ECO:0000313" key="3">
    <source>
        <dbReference type="Proteomes" id="UP000267469"/>
    </source>
</evidence>
<dbReference type="Proteomes" id="UP000267469">
    <property type="component" value="Unassembled WGS sequence"/>
</dbReference>
<dbReference type="AlphaFoldDB" id="A0A3N0ERU7"/>
<name>A0A3N0ERU7_SINP1</name>
<comment type="caution">
    <text evidence="2">The sequence shown here is derived from an EMBL/GenBank/DDBJ whole genome shotgun (WGS) entry which is preliminary data.</text>
</comment>
<proteinExistence type="predicted"/>
<accession>A0A3N0ERU7</accession>
<gene>
    <name evidence="2" type="ORF">ED312_05440</name>
</gene>
<evidence type="ECO:0000256" key="1">
    <source>
        <dbReference type="SAM" id="MobiDB-lite"/>
    </source>
</evidence>
<dbReference type="EMBL" id="RJTM01000029">
    <property type="protein sequence ID" value="RNL90620.1"/>
    <property type="molecule type" value="Genomic_DNA"/>
</dbReference>
<keyword evidence="3" id="KW-1185">Reference proteome</keyword>